<dbReference type="OrthoDB" id="9775880at2"/>
<evidence type="ECO:0000256" key="3">
    <source>
        <dbReference type="ARBA" id="ARBA00023125"/>
    </source>
</evidence>
<dbReference type="PANTHER" id="PTHR30629:SF2">
    <property type="entry name" value="PROPHAGE INTEGRASE INTS-RELATED"/>
    <property type="match status" value="1"/>
</dbReference>
<dbReference type="InterPro" id="IPR025166">
    <property type="entry name" value="Integrase_DNA_bind_dom"/>
</dbReference>
<dbReference type="InterPro" id="IPR002104">
    <property type="entry name" value="Integrase_catalytic"/>
</dbReference>
<keyword evidence="2" id="KW-0229">DNA integration</keyword>
<keyword evidence="7" id="KW-1185">Reference proteome</keyword>
<comment type="caution">
    <text evidence="6">The sequence shown here is derived from an EMBL/GenBank/DDBJ whole genome shotgun (WGS) entry which is preliminary data.</text>
</comment>
<dbReference type="InterPro" id="IPR011010">
    <property type="entry name" value="DNA_brk_join_enz"/>
</dbReference>
<protein>
    <submittedName>
        <fullName evidence="6">DUF4102 domain-containing protein</fullName>
    </submittedName>
</protein>
<sequence length="424" mass="47250">MMAGGIGLSKLTDKAVKAFAAKAERGKKLADGGGLHMFITPAGGATWRIKYRVDGKEKLYSIGPYPLVTLAAARIEHGEVKSLLLEGKDPVINRRLNRAATAAASDNTFEVVAGDWFAMKKKEWSKTHFDKSLRAFERDVYPSLGKLPVANITPAMVAVTVQTIHKRDVLETATRILQHMNGVFRFAQATGHCRDNPAAPVREVLPRKKNAGRMPALLDYASLGDLLRRAEMARLSPAVLMAHRLCAFTAARIGNIVDAKWSEFDLDADQPLWTIPREKMKVKEREMDHRLPLCEEIVTELRRWRGMVGGRGYVFPSPQDNGKHITCESIEKVYRVTLKLAKKHTPHGWRSAFTTLARDAGFDRDVVELALDHAHDNEVVRAYDRGERFVQRIELYDWWGAQLVAAKSGAKIVPFGSPVLPVAA</sequence>
<name>A0A4Y9SE15_9BURK</name>
<keyword evidence="4" id="KW-0233">DNA recombination</keyword>
<feature type="domain" description="Tyr recombinase" evidence="5">
    <location>
        <begin position="204"/>
        <end position="397"/>
    </location>
</feature>
<dbReference type="RefSeq" id="WP_135202761.1">
    <property type="nucleotide sequence ID" value="NZ_SPVG01000178.1"/>
</dbReference>
<dbReference type="Pfam" id="PF00589">
    <property type="entry name" value="Phage_integrase"/>
    <property type="match status" value="1"/>
</dbReference>
<evidence type="ECO:0000256" key="4">
    <source>
        <dbReference type="ARBA" id="ARBA00023172"/>
    </source>
</evidence>
<dbReference type="AlphaFoldDB" id="A0A4Y9SE15"/>
<dbReference type="Pfam" id="PF22022">
    <property type="entry name" value="Phage_int_M"/>
    <property type="match status" value="1"/>
</dbReference>
<evidence type="ECO:0000256" key="1">
    <source>
        <dbReference type="ARBA" id="ARBA00008857"/>
    </source>
</evidence>
<accession>A0A4Y9SE15</accession>
<evidence type="ECO:0000313" key="6">
    <source>
        <dbReference type="EMBL" id="TFW18851.1"/>
    </source>
</evidence>
<dbReference type="InterPro" id="IPR038488">
    <property type="entry name" value="Integrase_DNA-bd_sf"/>
</dbReference>
<dbReference type="Pfam" id="PF13356">
    <property type="entry name" value="Arm-DNA-bind_3"/>
    <property type="match status" value="1"/>
</dbReference>
<keyword evidence="3" id="KW-0238">DNA-binding</keyword>
<dbReference type="PANTHER" id="PTHR30629">
    <property type="entry name" value="PROPHAGE INTEGRASE"/>
    <property type="match status" value="1"/>
</dbReference>
<dbReference type="InterPro" id="IPR013762">
    <property type="entry name" value="Integrase-like_cat_sf"/>
</dbReference>
<proteinExistence type="inferred from homology"/>
<dbReference type="PROSITE" id="PS51898">
    <property type="entry name" value="TYR_RECOMBINASE"/>
    <property type="match status" value="1"/>
</dbReference>
<dbReference type="InterPro" id="IPR050808">
    <property type="entry name" value="Phage_Integrase"/>
</dbReference>
<dbReference type="InterPro" id="IPR010998">
    <property type="entry name" value="Integrase_recombinase_N"/>
</dbReference>
<dbReference type="GO" id="GO:0006310">
    <property type="term" value="P:DNA recombination"/>
    <property type="evidence" value="ECO:0007669"/>
    <property type="project" value="UniProtKB-KW"/>
</dbReference>
<dbReference type="CDD" id="cd00801">
    <property type="entry name" value="INT_P4_C"/>
    <property type="match status" value="1"/>
</dbReference>
<evidence type="ECO:0000259" key="5">
    <source>
        <dbReference type="PROSITE" id="PS51898"/>
    </source>
</evidence>
<dbReference type="Gene3D" id="1.10.150.130">
    <property type="match status" value="1"/>
</dbReference>
<organism evidence="6 7">
    <name type="scientific">Duganella callida</name>
    <dbReference type="NCBI Taxonomy" id="2561932"/>
    <lineage>
        <taxon>Bacteria</taxon>
        <taxon>Pseudomonadati</taxon>
        <taxon>Pseudomonadota</taxon>
        <taxon>Betaproteobacteria</taxon>
        <taxon>Burkholderiales</taxon>
        <taxon>Oxalobacteraceae</taxon>
        <taxon>Telluria group</taxon>
        <taxon>Duganella</taxon>
    </lineage>
</organism>
<reference evidence="6 7" key="1">
    <citation type="submission" date="2019-03" db="EMBL/GenBank/DDBJ databases">
        <title>Draft Genome Sequence of Duganella callidus sp. nov., a Novel Duganella Species Isolated from Cultivated Soil.</title>
        <authorList>
            <person name="Raths R."/>
            <person name="Peta V."/>
            <person name="Bucking H."/>
        </authorList>
    </citation>
    <scope>NUCLEOTIDE SEQUENCE [LARGE SCALE GENOMIC DNA]</scope>
    <source>
        <strain evidence="6 7">DN04</strain>
    </source>
</reference>
<dbReference type="EMBL" id="SPVG01000178">
    <property type="protein sequence ID" value="TFW18851.1"/>
    <property type="molecule type" value="Genomic_DNA"/>
</dbReference>
<dbReference type="Gene3D" id="3.30.160.390">
    <property type="entry name" value="Integrase, DNA-binding domain"/>
    <property type="match status" value="1"/>
</dbReference>
<comment type="similarity">
    <text evidence="1">Belongs to the 'phage' integrase family.</text>
</comment>
<dbReference type="GO" id="GO:0003677">
    <property type="term" value="F:DNA binding"/>
    <property type="evidence" value="ECO:0007669"/>
    <property type="project" value="UniProtKB-KW"/>
</dbReference>
<dbReference type="Gene3D" id="1.10.443.10">
    <property type="entry name" value="Intergrase catalytic core"/>
    <property type="match status" value="1"/>
</dbReference>
<evidence type="ECO:0000313" key="7">
    <source>
        <dbReference type="Proteomes" id="UP000297729"/>
    </source>
</evidence>
<dbReference type="SUPFAM" id="SSF56349">
    <property type="entry name" value="DNA breaking-rejoining enzymes"/>
    <property type="match status" value="1"/>
</dbReference>
<dbReference type="Proteomes" id="UP000297729">
    <property type="component" value="Unassembled WGS sequence"/>
</dbReference>
<dbReference type="GO" id="GO:0015074">
    <property type="term" value="P:DNA integration"/>
    <property type="evidence" value="ECO:0007669"/>
    <property type="project" value="UniProtKB-KW"/>
</dbReference>
<evidence type="ECO:0000256" key="2">
    <source>
        <dbReference type="ARBA" id="ARBA00022908"/>
    </source>
</evidence>
<dbReference type="InterPro" id="IPR053876">
    <property type="entry name" value="Phage_int_M"/>
</dbReference>
<gene>
    <name evidence="6" type="ORF">E4L98_17135</name>
</gene>